<evidence type="ECO:0000313" key="1">
    <source>
        <dbReference type="EMBL" id="KAJ7410470.1"/>
    </source>
</evidence>
<reference evidence="1" key="1">
    <citation type="submission" date="2019-10" db="EMBL/GenBank/DDBJ databases">
        <authorList>
            <person name="Soares A.E.R."/>
            <person name="Aleixo A."/>
            <person name="Schneider P."/>
            <person name="Miyaki C.Y."/>
            <person name="Schneider M.P."/>
            <person name="Mello C."/>
            <person name="Vasconcelos A.T.R."/>
        </authorList>
    </citation>
    <scope>NUCLEOTIDE SEQUENCE</scope>
    <source>
        <tissue evidence="1">Muscle</tissue>
    </source>
</reference>
<gene>
    <name evidence="1" type="ORF">WISP_108235</name>
</gene>
<dbReference type="EMBL" id="WHWB01034405">
    <property type="protein sequence ID" value="KAJ7410470.1"/>
    <property type="molecule type" value="Genomic_DNA"/>
</dbReference>
<dbReference type="Proteomes" id="UP001145742">
    <property type="component" value="Unassembled WGS sequence"/>
</dbReference>
<organism evidence="1 2">
    <name type="scientific">Willisornis vidua</name>
    <name type="common">Xingu scale-backed antbird</name>
    <dbReference type="NCBI Taxonomy" id="1566151"/>
    <lineage>
        <taxon>Eukaryota</taxon>
        <taxon>Metazoa</taxon>
        <taxon>Chordata</taxon>
        <taxon>Craniata</taxon>
        <taxon>Vertebrata</taxon>
        <taxon>Euteleostomi</taxon>
        <taxon>Archelosauria</taxon>
        <taxon>Archosauria</taxon>
        <taxon>Dinosauria</taxon>
        <taxon>Saurischia</taxon>
        <taxon>Theropoda</taxon>
        <taxon>Coelurosauria</taxon>
        <taxon>Aves</taxon>
        <taxon>Neognathae</taxon>
        <taxon>Neoaves</taxon>
        <taxon>Telluraves</taxon>
        <taxon>Australaves</taxon>
        <taxon>Passeriformes</taxon>
        <taxon>Thamnophilidae</taxon>
        <taxon>Willisornis</taxon>
    </lineage>
</organism>
<sequence length="135" mass="15398">MTPSCGGVSICWKAEGLCRGTWTVWMDGWAESSGMMFKKTKCQVLHFGHNNPLQHYRLGTEWLNRGQAERDLGVLINRRLNMSQQCAQVAKQASGILACIRNRAQEDREYTWEYQSRRTREVNSSFILGTGEAIP</sequence>
<evidence type="ECO:0000313" key="2">
    <source>
        <dbReference type="Proteomes" id="UP001145742"/>
    </source>
</evidence>
<accession>A0ABQ9CWB8</accession>
<name>A0ABQ9CWB8_9PASS</name>
<proteinExistence type="predicted"/>
<keyword evidence="2" id="KW-1185">Reference proteome</keyword>
<dbReference type="PANTHER" id="PTHR33332">
    <property type="entry name" value="REVERSE TRANSCRIPTASE DOMAIN-CONTAINING PROTEIN"/>
    <property type="match status" value="1"/>
</dbReference>
<comment type="caution">
    <text evidence="1">The sequence shown here is derived from an EMBL/GenBank/DDBJ whole genome shotgun (WGS) entry which is preliminary data.</text>
</comment>
<protein>
    <submittedName>
        <fullName evidence="1">Uncharacterized protein</fullName>
    </submittedName>
</protein>